<keyword evidence="2" id="KW-0472">Membrane</keyword>
<organism evidence="3 4">
    <name type="scientific">Ditylenchus dipsaci</name>
    <dbReference type="NCBI Taxonomy" id="166011"/>
    <lineage>
        <taxon>Eukaryota</taxon>
        <taxon>Metazoa</taxon>
        <taxon>Ecdysozoa</taxon>
        <taxon>Nematoda</taxon>
        <taxon>Chromadorea</taxon>
        <taxon>Rhabditida</taxon>
        <taxon>Tylenchina</taxon>
        <taxon>Tylenchomorpha</taxon>
        <taxon>Sphaerularioidea</taxon>
        <taxon>Anguinidae</taxon>
        <taxon>Anguininae</taxon>
        <taxon>Ditylenchus</taxon>
    </lineage>
</organism>
<feature type="compositionally biased region" description="Polar residues" evidence="1">
    <location>
        <begin position="81"/>
        <end position="103"/>
    </location>
</feature>
<evidence type="ECO:0000256" key="1">
    <source>
        <dbReference type="SAM" id="MobiDB-lite"/>
    </source>
</evidence>
<name>A0A915E997_9BILA</name>
<proteinExistence type="predicted"/>
<accession>A0A915E997</accession>
<dbReference type="WBParaSite" id="jg2907">
    <property type="protein sequence ID" value="jg2907"/>
    <property type="gene ID" value="jg2907"/>
</dbReference>
<sequence length="182" mass="19720">MSSDELDVSGEDVSKGSEVQLLLSDPEVGEHSPALSTSSNSEEHHQQGDEGEDSSEMELLLASEEEQEVDLRFQRPEASASVETGPTNPSIAVQQLAKSQLSTKAAADSEEPQPGVETFIARQHTTMLTTSVDNDPEEFEVISEESIKARNQLFWRNLGLGVGVIGVVLILGWTLKKAISTR</sequence>
<feature type="region of interest" description="Disordered" evidence="1">
    <location>
        <begin position="1"/>
        <end position="113"/>
    </location>
</feature>
<keyword evidence="2" id="KW-1133">Transmembrane helix</keyword>
<evidence type="ECO:0000313" key="4">
    <source>
        <dbReference type="WBParaSite" id="jg2907"/>
    </source>
</evidence>
<keyword evidence="2" id="KW-0812">Transmembrane</keyword>
<keyword evidence="3" id="KW-1185">Reference proteome</keyword>
<evidence type="ECO:0000256" key="2">
    <source>
        <dbReference type="SAM" id="Phobius"/>
    </source>
</evidence>
<dbReference type="Proteomes" id="UP000887574">
    <property type="component" value="Unplaced"/>
</dbReference>
<evidence type="ECO:0000313" key="3">
    <source>
        <dbReference type="Proteomes" id="UP000887574"/>
    </source>
</evidence>
<protein>
    <submittedName>
        <fullName evidence="4">Uncharacterized protein</fullName>
    </submittedName>
</protein>
<reference evidence="4" key="1">
    <citation type="submission" date="2022-11" db="UniProtKB">
        <authorList>
            <consortium name="WormBaseParasite"/>
        </authorList>
    </citation>
    <scope>IDENTIFICATION</scope>
</reference>
<feature type="transmembrane region" description="Helical" evidence="2">
    <location>
        <begin position="153"/>
        <end position="175"/>
    </location>
</feature>
<feature type="compositionally biased region" description="Acidic residues" evidence="1">
    <location>
        <begin position="1"/>
        <end position="10"/>
    </location>
</feature>
<dbReference type="AlphaFoldDB" id="A0A915E997"/>